<feature type="region of interest" description="Disordered" evidence="2">
    <location>
        <begin position="1016"/>
        <end position="1045"/>
    </location>
</feature>
<feature type="compositionally biased region" description="Basic and acidic residues" evidence="2">
    <location>
        <begin position="1262"/>
        <end position="1272"/>
    </location>
</feature>
<dbReference type="InterPro" id="IPR036322">
    <property type="entry name" value="WD40_repeat_dom_sf"/>
</dbReference>
<feature type="compositionally biased region" description="Low complexity" evidence="2">
    <location>
        <begin position="1764"/>
        <end position="1791"/>
    </location>
</feature>
<feature type="compositionally biased region" description="Acidic residues" evidence="2">
    <location>
        <begin position="960"/>
        <end position="970"/>
    </location>
</feature>
<evidence type="ECO:0000313" key="3">
    <source>
        <dbReference type="EMBL" id="KAA0157892.1"/>
    </source>
</evidence>
<feature type="compositionally biased region" description="Low complexity" evidence="2">
    <location>
        <begin position="1580"/>
        <end position="1591"/>
    </location>
</feature>
<protein>
    <recommendedName>
        <fullName evidence="5">Cilia- and flagella-associated protein 43</fullName>
    </recommendedName>
</protein>
<feature type="compositionally biased region" description="Low complexity" evidence="2">
    <location>
        <begin position="1800"/>
        <end position="1811"/>
    </location>
</feature>
<feature type="compositionally biased region" description="Basic and acidic residues" evidence="2">
    <location>
        <begin position="1671"/>
        <end position="1689"/>
    </location>
</feature>
<dbReference type="SUPFAM" id="SSF50978">
    <property type="entry name" value="WD40 repeat-like"/>
    <property type="match status" value="1"/>
</dbReference>
<accession>A0A5A8CXM9</accession>
<feature type="coiled-coil region" evidence="1">
    <location>
        <begin position="1382"/>
        <end position="1434"/>
    </location>
</feature>
<dbReference type="InterPro" id="IPR015943">
    <property type="entry name" value="WD40/YVTN_repeat-like_dom_sf"/>
</dbReference>
<keyword evidence="1" id="KW-0175">Coiled coil</keyword>
<feature type="region of interest" description="Disordered" evidence="2">
    <location>
        <begin position="951"/>
        <end position="970"/>
    </location>
</feature>
<dbReference type="InterPro" id="IPR052993">
    <property type="entry name" value="CFA-57"/>
</dbReference>
<proteinExistence type="predicted"/>
<dbReference type="PANTHER" id="PTHR32215:SF0">
    <property type="entry name" value="CILIA- AND FLAGELLA-ASSOCIATED PROTEIN 57"/>
    <property type="match status" value="1"/>
</dbReference>
<comment type="caution">
    <text evidence="3">The sequence shown here is derived from an EMBL/GenBank/DDBJ whole genome shotgun (WGS) entry which is preliminary data.</text>
</comment>
<organism evidence="3 4">
    <name type="scientific">Cafeteria roenbergensis</name>
    <name type="common">Marine flagellate</name>
    <dbReference type="NCBI Taxonomy" id="33653"/>
    <lineage>
        <taxon>Eukaryota</taxon>
        <taxon>Sar</taxon>
        <taxon>Stramenopiles</taxon>
        <taxon>Bigyra</taxon>
        <taxon>Opalozoa</taxon>
        <taxon>Bicosoecida</taxon>
        <taxon>Cafeteriaceae</taxon>
        <taxon>Cafeteria</taxon>
    </lineage>
</organism>
<evidence type="ECO:0000313" key="4">
    <source>
        <dbReference type="Proteomes" id="UP000324907"/>
    </source>
</evidence>
<dbReference type="Proteomes" id="UP000324907">
    <property type="component" value="Unassembled WGS sequence"/>
</dbReference>
<sequence length="1848" mass="188815">MAAASLSPLQPSLSLTLGLELGLQSAVVCCDNDGGIIFASGSRVVLVPPDAAAVDAAASVAAPLPSQRLLPQHPQAVALAGFDACFHCRTVTAVEVLGRAGAGAAGPEPTVASDAAVAALPDADAPCAIGSLLPRGRAVASTYLIPEAGGQWQFPLVARFPVSSHAPVHCVAVSAKALQASGTGPGRGGRRAGSPLLAVMTGHPDARITIWECATGRPLSTCGLQPASIGRKLLFNPNDVTQLAALIVKPPPPSEREDSPSKPAAEAPAASARPRLQRQASFGAGARIASPPRRAVQAEGAIGGDDDSPAELRQSLREEVPLGSVRLFRLPKPLPGASTAARRTVQAAFDAAEAAGEAAGLPDLDAKAPTLSESAAAAGLPASEASKAALESYPALQGMPPALPLTDFCWDGEGSRLVLLSAFARVLVVADGALAQEVCPLGPAAAAAVEDSVLGPVGHPLACEVAPGYRLPHWSTLPGAPDGAGSTVVTAGRRDGTVVVWELALRRPLALRCYGPGSDPVAVACHQTGGRIIVVVAGAAAGAEELVVAAGASLVPQGPLINGAPAYCAKYGSGAAAGMSVVGSTRAAVVYSVGGARGGASAALAVLIGHTGPVVAAEFVRGGGAIATAGDDGSVFLFSAADFGEPATSAAPITRRQLEAAASSTTPGAKGAGGFLVTRPLAVVRTAEAPLLRGASHVVQMAWVPSEETVAQRQSAAAPPPPRHAPRELVLWQSADVGATGLDPGLKSVVLATPLTATHVCRLPPLRRPDLALEALDRAAGASAAESEHLLRGGVVVWGATEDGAVGPLGVSRAVHAPGGDSSADDLAMHAPGGQGKAVDKVEAPTHSRVLPPDRTLVAGARWARPHAGPVRAVRAAADGCCIVSAGAVDGVVAVLLVEGATLAATGSALQLPLLPDTAVRAGAAVALGMDARPRRGAGARAALTASVARSGAAHGDADSGSDEAEVELEEAMWPAPALTLWEARQSGLSALLAGGVASLGSGGAAAVIASAMGEGGGGDGDDGDDDSGAGAGDDAFSGAGGGGDGLRGSGASGGLAGAAAEAAVHFGTPGAAVVAVAAARWERERSRRQQLEGEIQDQVRAHHYELQDAVAAERARLQAEAKSLKAALELETRGRAADREDFESRDNRLRAEAKAAETRRLRSLMDLERRRAEAEEQARNAVTEAQTEAEEERLRSLREVSAQMAARQASETHIASRFEDAVVAARKEREEALTRVDDVRVLLEQELSQQADAADQAVTQSREEAKRAQAEARKSAVEGRVALKAKDAALAAMEAALARAEEAVEAQRRRADAAELKASEHAAKMAASKEAERRAKASASDLMQMLADSRERTQAVDATRKMALGELEAHKGSVQPREALIVRLRKEADGMAEEVTKAQAAAKRTRTALSQASAAYKAQLAEAKRARRDATAAESTLRRAAALVEGLAKEALGASGADDGSRAWRSLGTRLYRMLVLGDESGAKEQNPEDVDSDEDETARARAALATASLLADPPKARRSGQRGQRRASRPPVALPAVGRGGALSDRGSTPADGTARTRTPVGSERRGPALRSTQESMAATAHGSASLAAPHAQRRAVGDGRKWASATLSAAVPITGSAPSLRTQDFERQRRALVGHGESMRRARERAEAELKRVERRLREENTAVIEALNRERREADAARRAAERATAKLPVAEPSDAGSAVPRPASSDSRRPGSASSSVSQPRGRHRNRRGSGGEGNAMRELRRLASGDLGFRTLDSAVHAATPRSRSGSRSPSRGAGRGSPTNRSRSPSPPGASGGAATASAADAAALQLVPTREGDASSRAVQRLAAMAQSSPLRTRTLGKRG</sequence>
<reference evidence="3 4" key="1">
    <citation type="submission" date="2019-07" db="EMBL/GenBank/DDBJ databases">
        <title>Genomes of Cafeteria roenbergensis.</title>
        <authorList>
            <person name="Fischer M.G."/>
            <person name="Hackl T."/>
            <person name="Roman M."/>
        </authorList>
    </citation>
    <scope>NUCLEOTIDE SEQUENCE [LARGE SCALE GENOMIC DNA]</scope>
    <source>
        <strain evidence="3 4">RCC970-E3</strain>
    </source>
</reference>
<feature type="compositionally biased region" description="Low complexity" evidence="2">
    <location>
        <begin position="1702"/>
        <end position="1725"/>
    </location>
</feature>
<feature type="coiled-coil region" evidence="1">
    <location>
        <begin position="1108"/>
        <end position="1196"/>
    </location>
</feature>
<name>A0A5A8CXM9_CAFRO</name>
<dbReference type="EMBL" id="VLTL01000163">
    <property type="protein sequence ID" value="KAA0157892.1"/>
    <property type="molecule type" value="Genomic_DNA"/>
</dbReference>
<feature type="compositionally biased region" description="Basic residues" evidence="2">
    <location>
        <begin position="1518"/>
        <end position="1530"/>
    </location>
</feature>
<feature type="region of interest" description="Disordered" evidence="2">
    <location>
        <begin position="1666"/>
        <end position="1848"/>
    </location>
</feature>
<gene>
    <name evidence="3" type="ORF">FNF28_06468</name>
</gene>
<feature type="region of interest" description="Disordered" evidence="2">
    <location>
        <begin position="1481"/>
        <end position="1500"/>
    </location>
</feature>
<feature type="compositionally biased region" description="Acidic residues" evidence="2">
    <location>
        <begin position="1489"/>
        <end position="1498"/>
    </location>
</feature>
<feature type="region of interest" description="Disordered" evidence="2">
    <location>
        <begin position="249"/>
        <end position="310"/>
    </location>
</feature>
<dbReference type="SMART" id="SM00320">
    <property type="entry name" value="WD40"/>
    <property type="match status" value="3"/>
</dbReference>
<feature type="region of interest" description="Disordered" evidence="2">
    <location>
        <begin position="1251"/>
        <end position="1272"/>
    </location>
</feature>
<evidence type="ECO:0000256" key="1">
    <source>
        <dbReference type="SAM" id="Coils"/>
    </source>
</evidence>
<dbReference type="InterPro" id="IPR001680">
    <property type="entry name" value="WD40_rpt"/>
</dbReference>
<evidence type="ECO:0008006" key="5">
    <source>
        <dbReference type="Google" id="ProtNLM"/>
    </source>
</evidence>
<feature type="region of interest" description="Disordered" evidence="2">
    <location>
        <begin position="1507"/>
        <end position="1604"/>
    </location>
</feature>
<dbReference type="PANTHER" id="PTHR32215">
    <property type="entry name" value="CILIA- AND FLAGELLA-ASSOCIATED PROTEIN 57"/>
    <property type="match status" value="1"/>
</dbReference>
<evidence type="ECO:0000256" key="2">
    <source>
        <dbReference type="SAM" id="MobiDB-lite"/>
    </source>
</evidence>
<feature type="compositionally biased region" description="Low complexity" evidence="2">
    <location>
        <begin position="261"/>
        <end position="272"/>
    </location>
</feature>
<dbReference type="Gene3D" id="2.130.10.10">
    <property type="entry name" value="YVTN repeat-like/Quinoprotein amine dehydrogenase"/>
    <property type="match status" value="1"/>
</dbReference>